<reference evidence="3" key="1">
    <citation type="journal article" date="2014" name="Front. Microbiol.">
        <title>High frequency of phylogenetically diverse reductive dehalogenase-homologous genes in deep subseafloor sedimentary metagenomes.</title>
        <authorList>
            <person name="Kawai M."/>
            <person name="Futagami T."/>
            <person name="Toyoda A."/>
            <person name="Takaki Y."/>
            <person name="Nishi S."/>
            <person name="Hori S."/>
            <person name="Arai W."/>
            <person name="Tsubouchi T."/>
            <person name="Morono Y."/>
            <person name="Uchiyama I."/>
            <person name="Ito T."/>
            <person name="Fujiyama A."/>
            <person name="Inagaki F."/>
            <person name="Takami H."/>
        </authorList>
    </citation>
    <scope>NUCLEOTIDE SEQUENCE</scope>
    <source>
        <strain evidence="3">Expedition CK06-06</strain>
    </source>
</reference>
<dbReference type="Gene3D" id="1.25.40.10">
    <property type="entry name" value="Tetratricopeptide repeat domain"/>
    <property type="match status" value="1"/>
</dbReference>
<dbReference type="PROSITE" id="PS50293">
    <property type="entry name" value="TPR_REGION"/>
    <property type="match status" value="1"/>
</dbReference>
<proteinExistence type="predicted"/>
<dbReference type="SMART" id="SM00028">
    <property type="entry name" value="TPR"/>
    <property type="match status" value="2"/>
</dbReference>
<keyword evidence="2" id="KW-0802">TPR repeat</keyword>
<dbReference type="EMBL" id="BART01027389">
    <property type="protein sequence ID" value="GAG92472.1"/>
    <property type="molecule type" value="Genomic_DNA"/>
</dbReference>
<dbReference type="Pfam" id="PF00515">
    <property type="entry name" value="TPR_1"/>
    <property type="match status" value="1"/>
</dbReference>
<organism evidence="3">
    <name type="scientific">marine sediment metagenome</name>
    <dbReference type="NCBI Taxonomy" id="412755"/>
    <lineage>
        <taxon>unclassified sequences</taxon>
        <taxon>metagenomes</taxon>
        <taxon>ecological metagenomes</taxon>
    </lineage>
</organism>
<name>X1CHC3_9ZZZZ</name>
<protein>
    <submittedName>
        <fullName evidence="3">Uncharacterized protein</fullName>
    </submittedName>
</protein>
<dbReference type="InterPro" id="IPR019734">
    <property type="entry name" value="TPR_rpt"/>
</dbReference>
<dbReference type="InterPro" id="IPR011990">
    <property type="entry name" value="TPR-like_helical_dom_sf"/>
</dbReference>
<evidence type="ECO:0000256" key="2">
    <source>
        <dbReference type="ARBA" id="ARBA00022803"/>
    </source>
</evidence>
<dbReference type="SUPFAM" id="SSF48452">
    <property type="entry name" value="TPR-like"/>
    <property type="match status" value="1"/>
</dbReference>
<gene>
    <name evidence="3" type="ORF">S01H4_48563</name>
</gene>
<dbReference type="PANTHER" id="PTHR44858">
    <property type="entry name" value="TETRATRICOPEPTIDE REPEAT PROTEIN 6"/>
    <property type="match status" value="1"/>
</dbReference>
<dbReference type="AlphaFoldDB" id="X1CHC3"/>
<evidence type="ECO:0000313" key="3">
    <source>
        <dbReference type="EMBL" id="GAG92472.1"/>
    </source>
</evidence>
<comment type="caution">
    <text evidence="3">The sequence shown here is derived from an EMBL/GenBank/DDBJ whole genome shotgun (WGS) entry which is preliminary data.</text>
</comment>
<dbReference type="InterPro" id="IPR050498">
    <property type="entry name" value="Ycf3"/>
</dbReference>
<feature type="non-terminal residue" evidence="3">
    <location>
        <position position="1"/>
    </location>
</feature>
<dbReference type="Pfam" id="PF13181">
    <property type="entry name" value="TPR_8"/>
    <property type="match status" value="1"/>
</dbReference>
<dbReference type="PANTHER" id="PTHR44858:SF1">
    <property type="entry name" value="UDP-N-ACETYLGLUCOSAMINE--PEPTIDE N-ACETYLGLUCOSAMINYLTRANSFERASE SPINDLY-RELATED"/>
    <property type="match status" value="1"/>
</dbReference>
<evidence type="ECO:0000256" key="1">
    <source>
        <dbReference type="ARBA" id="ARBA00022737"/>
    </source>
</evidence>
<sequence length="111" mass="12916">KRTKNFVRISALGNYFQPRYDVLKDVYKKAASINPNIAAAFSNIGVAFYRLGYFEKAVEYFEKAIELDPQFDQAYYNKVAILMEKGEHTRAINFANKIHDLKQRNAHHARN</sequence>
<keyword evidence="1" id="KW-0677">Repeat</keyword>
<accession>X1CHC3</accession>
<dbReference type="PROSITE" id="PS50005">
    <property type="entry name" value="TPR"/>
    <property type="match status" value="1"/>
</dbReference>